<dbReference type="Proteomes" id="UP001188597">
    <property type="component" value="Unassembled WGS sequence"/>
</dbReference>
<dbReference type="FunFam" id="2.60.120.430:FF:000001">
    <property type="entry name" value="Receptor-like protein kinase FERONIA"/>
    <property type="match status" value="1"/>
</dbReference>
<keyword evidence="2" id="KW-0723">Serine/threonine-protein kinase</keyword>
<evidence type="ECO:0000256" key="4">
    <source>
        <dbReference type="ARBA" id="ARBA00022741"/>
    </source>
</evidence>
<evidence type="ECO:0000256" key="3">
    <source>
        <dbReference type="ARBA" id="ARBA00022679"/>
    </source>
</evidence>
<dbReference type="GO" id="GO:0004714">
    <property type="term" value="F:transmembrane receptor protein tyrosine kinase activity"/>
    <property type="evidence" value="ECO:0007669"/>
    <property type="project" value="InterPro"/>
</dbReference>
<dbReference type="Pfam" id="PF12819">
    <property type="entry name" value="Malectin_like"/>
    <property type="match status" value="1"/>
</dbReference>
<dbReference type="PANTHER" id="PTHR34590">
    <property type="entry name" value="OS03G0124300 PROTEIN-RELATED"/>
    <property type="match status" value="1"/>
</dbReference>
<reference evidence="10" key="1">
    <citation type="submission" date="2022-12" db="EMBL/GenBank/DDBJ databases">
        <title>Draft genome assemblies for two species of Escallonia (Escalloniales).</title>
        <authorList>
            <person name="Chanderbali A."/>
            <person name="Dervinis C."/>
            <person name="Anghel I."/>
            <person name="Soltis D."/>
            <person name="Soltis P."/>
            <person name="Zapata F."/>
        </authorList>
    </citation>
    <scope>NUCLEOTIDE SEQUENCE</scope>
    <source>
        <strain evidence="10">UCBG64.0493</strain>
        <tissue evidence="10">Leaf</tissue>
    </source>
</reference>
<keyword evidence="7" id="KW-0472">Membrane</keyword>
<keyword evidence="11" id="KW-1185">Reference proteome</keyword>
<keyword evidence="2" id="KW-0418">Kinase</keyword>
<dbReference type="Gene3D" id="2.60.120.430">
    <property type="entry name" value="Galactose-binding lectin"/>
    <property type="match status" value="2"/>
</dbReference>
<dbReference type="GO" id="GO:0016020">
    <property type="term" value="C:membrane"/>
    <property type="evidence" value="ECO:0007669"/>
    <property type="project" value="UniProtKB-SubCell"/>
</dbReference>
<keyword evidence="8" id="KW-0732">Signal</keyword>
<evidence type="ECO:0000256" key="1">
    <source>
        <dbReference type="ARBA" id="ARBA00004479"/>
    </source>
</evidence>
<dbReference type="EMBL" id="JAVXUP010001650">
    <property type="protein sequence ID" value="KAK3009390.1"/>
    <property type="molecule type" value="Genomic_DNA"/>
</dbReference>
<feature type="signal peptide" evidence="8">
    <location>
        <begin position="1"/>
        <end position="26"/>
    </location>
</feature>
<feature type="domain" description="Malectin-like" evidence="9">
    <location>
        <begin position="35"/>
        <end position="395"/>
    </location>
</feature>
<evidence type="ECO:0000313" key="10">
    <source>
        <dbReference type="EMBL" id="KAK3009390.1"/>
    </source>
</evidence>
<evidence type="ECO:0000313" key="11">
    <source>
        <dbReference type="Proteomes" id="UP001188597"/>
    </source>
</evidence>
<keyword evidence="7" id="KW-0812">Transmembrane</keyword>
<proteinExistence type="predicted"/>
<keyword evidence="4" id="KW-0547">Nucleotide-binding</keyword>
<accession>A0AA89ANS0</accession>
<keyword evidence="3" id="KW-0808">Transferase</keyword>
<evidence type="ECO:0000256" key="6">
    <source>
        <dbReference type="ARBA" id="ARBA00023180"/>
    </source>
</evidence>
<evidence type="ECO:0000259" key="9">
    <source>
        <dbReference type="Pfam" id="PF12819"/>
    </source>
</evidence>
<feature type="chain" id="PRO_5041707422" description="Malectin-like domain-containing protein" evidence="8">
    <location>
        <begin position="27"/>
        <end position="467"/>
    </location>
</feature>
<dbReference type="PANTHER" id="PTHR34590:SF6">
    <property type="entry name" value="RECEPTOR-LIKE KINASE"/>
    <property type="match status" value="1"/>
</dbReference>
<gene>
    <name evidence="10" type="ORF">RJ639_014653</name>
</gene>
<dbReference type="InterPro" id="IPR024788">
    <property type="entry name" value="Malectin-like_Carb-bd_dom"/>
</dbReference>
<keyword evidence="7" id="KW-1133">Transmembrane helix</keyword>
<evidence type="ECO:0000256" key="8">
    <source>
        <dbReference type="SAM" id="SignalP"/>
    </source>
</evidence>
<keyword evidence="6" id="KW-0325">Glycoprotein</keyword>
<comment type="caution">
    <text evidence="10">The sequence shown here is derived from an EMBL/GenBank/DDBJ whole genome shotgun (WGS) entry which is preliminary data.</text>
</comment>
<dbReference type="FunFam" id="2.60.120.430:FF:000003">
    <property type="entry name" value="FERONIA receptor-like kinase"/>
    <property type="match status" value="1"/>
</dbReference>
<name>A0AA89ANS0_9ASTE</name>
<dbReference type="GO" id="GO:0004674">
    <property type="term" value="F:protein serine/threonine kinase activity"/>
    <property type="evidence" value="ECO:0007669"/>
    <property type="project" value="UniProtKB-KW"/>
</dbReference>
<keyword evidence="5" id="KW-0067">ATP-binding</keyword>
<feature type="transmembrane region" description="Helical" evidence="7">
    <location>
        <begin position="420"/>
        <end position="440"/>
    </location>
</feature>
<dbReference type="AlphaFoldDB" id="A0AA89ANS0"/>
<dbReference type="InterPro" id="IPR045272">
    <property type="entry name" value="ANXUR1/2-like"/>
</dbReference>
<sequence>MEIHANPAVFLYISLSLLLHLTATSSFSPADSHLINCGSAEPTTVDSDDRRFTGDSGIHFLTAAKTVPLQDPNPTSSSSPIYHSARVFTRPSSYAFGIREKGIHLVRIHFKRFNSERFNLFDAQFHVSVNGYVLLYNFTGESTQKDRPRPVIKDYVIWVDTEKLVITFTPSEKSRIGFVSAIEVISAPKDLIADMAQSVSSEKNERVDGLLKNAFETVYRINVGGLKVTPLNDSLWRTWLPDEEFLKSSDNSRRVFFSGRIRYQLGGASREVGPDNVYNSARVVASSNDLVPRANITWAFTVTEGYRYLVRLHFCDIASVSLGILYFNVYVNGNLAYGNLDLSSETYGRLASPFYADFLVDGDTSGVLTVSVGPSNRSMPHEVDALLNGIEVMKVNNSMASLDGEVSVKSVLRSPSRENVGVLIPLVAAVCLFLTASIFMQWRRTGVKDSVAWSRLPVDGSAAYSKV</sequence>
<evidence type="ECO:0000256" key="5">
    <source>
        <dbReference type="ARBA" id="ARBA00022840"/>
    </source>
</evidence>
<protein>
    <recommendedName>
        <fullName evidence="9">Malectin-like domain-containing protein</fullName>
    </recommendedName>
</protein>
<evidence type="ECO:0000256" key="2">
    <source>
        <dbReference type="ARBA" id="ARBA00022527"/>
    </source>
</evidence>
<comment type="subcellular location">
    <subcellularLocation>
        <location evidence="1">Membrane</location>
        <topology evidence="1">Single-pass type I membrane protein</topology>
    </subcellularLocation>
</comment>
<organism evidence="10 11">
    <name type="scientific">Escallonia herrerae</name>
    <dbReference type="NCBI Taxonomy" id="1293975"/>
    <lineage>
        <taxon>Eukaryota</taxon>
        <taxon>Viridiplantae</taxon>
        <taxon>Streptophyta</taxon>
        <taxon>Embryophyta</taxon>
        <taxon>Tracheophyta</taxon>
        <taxon>Spermatophyta</taxon>
        <taxon>Magnoliopsida</taxon>
        <taxon>eudicotyledons</taxon>
        <taxon>Gunneridae</taxon>
        <taxon>Pentapetalae</taxon>
        <taxon>asterids</taxon>
        <taxon>campanulids</taxon>
        <taxon>Escalloniales</taxon>
        <taxon>Escalloniaceae</taxon>
        <taxon>Escallonia</taxon>
    </lineage>
</organism>
<evidence type="ECO:0000256" key="7">
    <source>
        <dbReference type="SAM" id="Phobius"/>
    </source>
</evidence>
<dbReference type="GO" id="GO:0005524">
    <property type="term" value="F:ATP binding"/>
    <property type="evidence" value="ECO:0007669"/>
    <property type="project" value="UniProtKB-KW"/>
</dbReference>